<evidence type="ECO:0000313" key="4">
    <source>
        <dbReference type="Proteomes" id="UP001183246"/>
    </source>
</evidence>
<feature type="chain" id="PRO_5046000040" description="Secreted protein" evidence="2">
    <location>
        <begin position="30"/>
        <end position="97"/>
    </location>
</feature>
<gene>
    <name evidence="3" type="ORF">RM590_05230</name>
</gene>
<reference evidence="4" key="1">
    <citation type="submission" date="2023-07" db="EMBL/GenBank/DDBJ databases">
        <title>30 novel species of actinomycetes from the DSMZ collection.</title>
        <authorList>
            <person name="Nouioui I."/>
        </authorList>
    </citation>
    <scope>NUCLEOTIDE SEQUENCE [LARGE SCALE GENOMIC DNA]</scope>
    <source>
        <strain evidence="4">DSM 44938</strain>
    </source>
</reference>
<keyword evidence="4" id="KW-1185">Reference proteome</keyword>
<protein>
    <recommendedName>
        <fullName evidence="5">Secreted protein</fullName>
    </recommendedName>
</protein>
<dbReference type="Proteomes" id="UP001183246">
    <property type="component" value="Unassembled WGS sequence"/>
</dbReference>
<feature type="region of interest" description="Disordered" evidence="1">
    <location>
        <begin position="47"/>
        <end position="68"/>
    </location>
</feature>
<evidence type="ECO:0000256" key="1">
    <source>
        <dbReference type="SAM" id="MobiDB-lite"/>
    </source>
</evidence>
<evidence type="ECO:0000313" key="3">
    <source>
        <dbReference type="EMBL" id="MDT0342035.1"/>
    </source>
</evidence>
<feature type="compositionally biased region" description="Polar residues" evidence="1">
    <location>
        <begin position="55"/>
        <end position="68"/>
    </location>
</feature>
<feature type="signal peptide" evidence="2">
    <location>
        <begin position="1"/>
        <end position="29"/>
    </location>
</feature>
<evidence type="ECO:0000256" key="2">
    <source>
        <dbReference type="SAM" id="SignalP"/>
    </source>
</evidence>
<dbReference type="EMBL" id="JAVREL010000002">
    <property type="protein sequence ID" value="MDT0342035.1"/>
    <property type="molecule type" value="Genomic_DNA"/>
</dbReference>
<accession>A0ABU2MK94</accession>
<dbReference type="RefSeq" id="WP_311703167.1">
    <property type="nucleotide sequence ID" value="NZ_JAVREL010000002.1"/>
</dbReference>
<proteinExistence type="predicted"/>
<sequence>MAHTRIVRAVTTLAAVPLLLGVAAGVAQAADQAALASGNVGSLGSGVGDDNLGNSTTTQQSAVGLGNSNESNVANVIGPAFAYIDQSDTAFNFFLVD</sequence>
<organism evidence="3 4">
    <name type="scientific">Streptomyces litchfieldiae</name>
    <dbReference type="NCBI Taxonomy" id="3075543"/>
    <lineage>
        <taxon>Bacteria</taxon>
        <taxon>Bacillati</taxon>
        <taxon>Actinomycetota</taxon>
        <taxon>Actinomycetes</taxon>
        <taxon>Kitasatosporales</taxon>
        <taxon>Streptomycetaceae</taxon>
        <taxon>Streptomyces</taxon>
    </lineage>
</organism>
<name>A0ABU2MK94_9ACTN</name>
<keyword evidence="2" id="KW-0732">Signal</keyword>
<evidence type="ECO:0008006" key="5">
    <source>
        <dbReference type="Google" id="ProtNLM"/>
    </source>
</evidence>
<comment type="caution">
    <text evidence="3">The sequence shown here is derived from an EMBL/GenBank/DDBJ whole genome shotgun (WGS) entry which is preliminary data.</text>
</comment>